<gene>
    <name evidence="2" type="ORF">QJS10_CPB19g00594</name>
</gene>
<evidence type="ECO:0000313" key="3">
    <source>
        <dbReference type="Proteomes" id="UP001180020"/>
    </source>
</evidence>
<feature type="region of interest" description="Disordered" evidence="1">
    <location>
        <begin position="1"/>
        <end position="22"/>
    </location>
</feature>
<name>A0AAV9CGF8_ACOCL</name>
<accession>A0AAV9CGF8</accession>
<dbReference type="EMBL" id="JAUJYO010000019">
    <property type="protein sequence ID" value="KAK1287985.1"/>
    <property type="molecule type" value="Genomic_DNA"/>
</dbReference>
<proteinExistence type="predicted"/>
<dbReference type="Proteomes" id="UP001180020">
    <property type="component" value="Unassembled WGS sequence"/>
</dbReference>
<evidence type="ECO:0000313" key="2">
    <source>
        <dbReference type="EMBL" id="KAK1287985.1"/>
    </source>
</evidence>
<protein>
    <submittedName>
        <fullName evidence="2">Uncharacterized protein</fullName>
    </submittedName>
</protein>
<dbReference type="AlphaFoldDB" id="A0AAV9CGF8"/>
<keyword evidence="3" id="KW-1185">Reference proteome</keyword>
<reference evidence="2" key="2">
    <citation type="submission" date="2023-06" db="EMBL/GenBank/DDBJ databases">
        <authorList>
            <person name="Ma L."/>
            <person name="Liu K.-W."/>
            <person name="Li Z."/>
            <person name="Hsiao Y.-Y."/>
            <person name="Qi Y."/>
            <person name="Fu T."/>
            <person name="Tang G."/>
            <person name="Zhang D."/>
            <person name="Sun W.-H."/>
            <person name="Liu D.-K."/>
            <person name="Li Y."/>
            <person name="Chen G.-Z."/>
            <person name="Liu X.-D."/>
            <person name="Liao X.-Y."/>
            <person name="Jiang Y.-T."/>
            <person name="Yu X."/>
            <person name="Hao Y."/>
            <person name="Huang J."/>
            <person name="Zhao X.-W."/>
            <person name="Ke S."/>
            <person name="Chen Y.-Y."/>
            <person name="Wu W.-L."/>
            <person name="Hsu J.-L."/>
            <person name="Lin Y.-F."/>
            <person name="Huang M.-D."/>
            <person name="Li C.-Y."/>
            <person name="Huang L."/>
            <person name="Wang Z.-W."/>
            <person name="Zhao X."/>
            <person name="Zhong W.-Y."/>
            <person name="Peng D.-H."/>
            <person name="Ahmad S."/>
            <person name="Lan S."/>
            <person name="Zhang J.-S."/>
            <person name="Tsai W.-C."/>
            <person name="Van De Peer Y."/>
            <person name="Liu Z.-J."/>
        </authorList>
    </citation>
    <scope>NUCLEOTIDE SEQUENCE</scope>
    <source>
        <strain evidence="2">CP</strain>
        <tissue evidence="2">Leaves</tissue>
    </source>
</reference>
<evidence type="ECO:0000256" key="1">
    <source>
        <dbReference type="SAM" id="MobiDB-lite"/>
    </source>
</evidence>
<sequence length="94" mass="10991">MRGLVRRRRPNEEEEEEEDQRRSLVVVEERRRPSYGWRASALKRNQRKLVLLGEGRRRLMITDGRIGIGEAPAKAAAEEEGIRWDCMFGDLKPT</sequence>
<reference evidence="2" key="1">
    <citation type="journal article" date="2023" name="Nat. Commun.">
        <title>Diploid and tetraploid genomes of Acorus and the evolution of monocots.</title>
        <authorList>
            <person name="Ma L."/>
            <person name="Liu K.W."/>
            <person name="Li Z."/>
            <person name="Hsiao Y.Y."/>
            <person name="Qi Y."/>
            <person name="Fu T."/>
            <person name="Tang G.D."/>
            <person name="Zhang D."/>
            <person name="Sun W.H."/>
            <person name="Liu D.K."/>
            <person name="Li Y."/>
            <person name="Chen G.Z."/>
            <person name="Liu X.D."/>
            <person name="Liao X.Y."/>
            <person name="Jiang Y.T."/>
            <person name="Yu X."/>
            <person name="Hao Y."/>
            <person name="Huang J."/>
            <person name="Zhao X.W."/>
            <person name="Ke S."/>
            <person name="Chen Y.Y."/>
            <person name="Wu W.L."/>
            <person name="Hsu J.L."/>
            <person name="Lin Y.F."/>
            <person name="Huang M.D."/>
            <person name="Li C.Y."/>
            <person name="Huang L."/>
            <person name="Wang Z.W."/>
            <person name="Zhao X."/>
            <person name="Zhong W.Y."/>
            <person name="Peng D.H."/>
            <person name="Ahmad S."/>
            <person name="Lan S."/>
            <person name="Zhang J.S."/>
            <person name="Tsai W.C."/>
            <person name="Van de Peer Y."/>
            <person name="Liu Z.J."/>
        </authorList>
    </citation>
    <scope>NUCLEOTIDE SEQUENCE</scope>
    <source>
        <strain evidence="2">CP</strain>
    </source>
</reference>
<comment type="caution">
    <text evidence="2">The sequence shown here is derived from an EMBL/GenBank/DDBJ whole genome shotgun (WGS) entry which is preliminary data.</text>
</comment>
<organism evidence="2 3">
    <name type="scientific">Acorus calamus</name>
    <name type="common">Sweet flag</name>
    <dbReference type="NCBI Taxonomy" id="4465"/>
    <lineage>
        <taxon>Eukaryota</taxon>
        <taxon>Viridiplantae</taxon>
        <taxon>Streptophyta</taxon>
        <taxon>Embryophyta</taxon>
        <taxon>Tracheophyta</taxon>
        <taxon>Spermatophyta</taxon>
        <taxon>Magnoliopsida</taxon>
        <taxon>Liliopsida</taxon>
        <taxon>Acoraceae</taxon>
        <taxon>Acorus</taxon>
    </lineage>
</organism>